<organism evidence="1 2">
    <name type="scientific">Candidatus Dojkabacteria bacterium</name>
    <dbReference type="NCBI Taxonomy" id="2099670"/>
    <lineage>
        <taxon>Bacteria</taxon>
        <taxon>Candidatus Dojkabacteria</taxon>
    </lineage>
</organism>
<protein>
    <submittedName>
        <fullName evidence="1">Uncharacterized protein</fullName>
    </submittedName>
</protein>
<evidence type="ECO:0000313" key="1">
    <source>
        <dbReference type="EMBL" id="TXG75967.1"/>
    </source>
</evidence>
<comment type="caution">
    <text evidence="1">The sequence shown here is derived from an EMBL/GenBank/DDBJ whole genome shotgun (WGS) entry which is preliminary data.</text>
</comment>
<evidence type="ECO:0000313" key="2">
    <source>
        <dbReference type="Proteomes" id="UP000321026"/>
    </source>
</evidence>
<gene>
    <name evidence="1" type="ORF">E6Q11_05790</name>
</gene>
<reference evidence="1 2" key="1">
    <citation type="submission" date="2018-09" db="EMBL/GenBank/DDBJ databases">
        <title>Metagenome Assembled Genomes from an Advanced Water Purification Facility.</title>
        <authorList>
            <person name="Stamps B.W."/>
            <person name="Spear J.R."/>
        </authorList>
    </citation>
    <scope>NUCLEOTIDE SEQUENCE [LARGE SCALE GENOMIC DNA]</scope>
    <source>
        <strain evidence="1">Bin_63_2</strain>
    </source>
</reference>
<accession>A0A5C7J377</accession>
<dbReference type="Proteomes" id="UP000321026">
    <property type="component" value="Unassembled WGS sequence"/>
</dbReference>
<dbReference type="EMBL" id="SSDS01000090">
    <property type="protein sequence ID" value="TXG75967.1"/>
    <property type="molecule type" value="Genomic_DNA"/>
</dbReference>
<name>A0A5C7J377_9BACT</name>
<sequence>MPMIKALNLIATESVRVGYSDNTWHFRTATHWTHMITADKLLELYTKYIDAMHAFDRGAITGAEYDDAAINFSEAADNATDDVLREFEDRR</sequence>
<proteinExistence type="predicted"/>
<dbReference type="AlphaFoldDB" id="A0A5C7J377"/>